<reference evidence="2 3" key="1">
    <citation type="submission" date="2018-03" db="EMBL/GenBank/DDBJ databases">
        <title>The ancient ancestry and fast evolution of plastids.</title>
        <authorList>
            <person name="Moore K.R."/>
            <person name="Magnabosco C."/>
            <person name="Momper L."/>
            <person name="Gold D.A."/>
            <person name="Bosak T."/>
            <person name="Fournier G.P."/>
        </authorList>
    </citation>
    <scope>NUCLEOTIDE SEQUENCE [LARGE SCALE GENOMIC DNA]</scope>
    <source>
        <strain evidence="2 3">CCALA 016</strain>
    </source>
</reference>
<proteinExistence type="predicted"/>
<comment type="caution">
    <text evidence="2">The sequence shown here is derived from an EMBL/GenBank/DDBJ whole genome shotgun (WGS) entry which is preliminary data.</text>
</comment>
<dbReference type="RefSeq" id="WP_106455753.1">
    <property type="nucleotide sequence ID" value="NZ_PXOH01000004.1"/>
</dbReference>
<accession>A0A2T1M0V8</accession>
<reference evidence="2 3" key="2">
    <citation type="submission" date="2018-03" db="EMBL/GenBank/DDBJ databases">
        <authorList>
            <person name="Keele B.F."/>
        </authorList>
    </citation>
    <scope>NUCLEOTIDE SEQUENCE [LARGE SCALE GENOMIC DNA]</scope>
    <source>
        <strain evidence="2 3">CCALA 016</strain>
    </source>
</reference>
<dbReference type="AlphaFoldDB" id="A0A2T1M0V8"/>
<gene>
    <name evidence="2" type="ORF">C7H19_04775</name>
</gene>
<evidence type="ECO:0000256" key="1">
    <source>
        <dbReference type="SAM" id="MobiDB-lite"/>
    </source>
</evidence>
<feature type="region of interest" description="Disordered" evidence="1">
    <location>
        <begin position="1"/>
        <end position="77"/>
    </location>
</feature>
<organism evidence="2 3">
    <name type="scientific">Aphanothece hegewaldii CCALA 016</name>
    <dbReference type="NCBI Taxonomy" id="2107694"/>
    <lineage>
        <taxon>Bacteria</taxon>
        <taxon>Bacillati</taxon>
        <taxon>Cyanobacteriota</taxon>
        <taxon>Cyanophyceae</taxon>
        <taxon>Oscillatoriophycideae</taxon>
        <taxon>Chroococcales</taxon>
        <taxon>Aphanothecaceae</taxon>
        <taxon>Aphanothece</taxon>
    </lineage>
</organism>
<keyword evidence="3" id="KW-1185">Reference proteome</keyword>
<feature type="compositionally biased region" description="Polar residues" evidence="1">
    <location>
        <begin position="52"/>
        <end position="74"/>
    </location>
</feature>
<dbReference type="OrthoDB" id="427053at2"/>
<dbReference type="Proteomes" id="UP000239001">
    <property type="component" value="Unassembled WGS sequence"/>
</dbReference>
<dbReference type="EMBL" id="PXOH01000004">
    <property type="protein sequence ID" value="PSF38312.1"/>
    <property type="molecule type" value="Genomic_DNA"/>
</dbReference>
<protein>
    <submittedName>
        <fullName evidence="2">Uncharacterized protein</fullName>
    </submittedName>
</protein>
<evidence type="ECO:0000313" key="2">
    <source>
        <dbReference type="EMBL" id="PSF38312.1"/>
    </source>
</evidence>
<evidence type="ECO:0000313" key="3">
    <source>
        <dbReference type="Proteomes" id="UP000239001"/>
    </source>
</evidence>
<name>A0A2T1M0V8_9CHRO</name>
<sequence>MAGFFGLFGSKTKYVDEPTPDDDQSQNTESFYLSDDDAKSLGKSIKKKDTNKSVNSQTSSPQSPTVKKNPSVDSNMDMFRKMAKDIKKK</sequence>